<evidence type="ECO:0000313" key="13">
    <source>
        <dbReference type="RefSeq" id="XP_026272742.1"/>
    </source>
</evidence>
<keyword evidence="8" id="KW-0503">Monooxygenase</keyword>
<keyword evidence="5" id="KW-0479">Metal-binding</keyword>
<evidence type="ECO:0000256" key="4">
    <source>
        <dbReference type="ARBA" id="ARBA00022525"/>
    </source>
</evidence>
<dbReference type="AlphaFoldDB" id="A0A6J1RV71"/>
<dbReference type="InterPro" id="IPR043504">
    <property type="entry name" value="Peptidase_S1_PA_chymotrypsin"/>
</dbReference>
<protein>
    <submittedName>
        <fullName evidence="13">Phenoloxidase 1-like</fullName>
    </submittedName>
</protein>
<dbReference type="GeneID" id="113202629"/>
<dbReference type="PRINTS" id="PR00187">
    <property type="entry name" value="HAEMOCYANIN"/>
</dbReference>
<accession>A0A6J1RV71</accession>
<evidence type="ECO:0000256" key="8">
    <source>
        <dbReference type="ARBA" id="ARBA00023033"/>
    </source>
</evidence>
<sequence length="943" mass="105352">MACRGGPPPWRALNSAVLVVLLASACSAGMCPPPTFKTLDVQCRWVLGRPVPCDAPVSPGTTALFSCKPQYRLPQSVRDRRPGAAAAAQHPEQGDYGLESAVCQEDGSWAPLPFTCVPECGRVVGNGETLVVDGKPVNSPLEFPWHVAIYDRKHKKGIMQVCGGTLVTPKFFVSAAHCFVGAQLLASTEVQMRPPAEFAAAVGKINREWAAAEETAQKRDVKQIYINGYGGRRLNHVRDFALVEMNLAVDLHAYTMPACVDWGLQERPVREGDVGSVVGWGGLFKRPVSDTLQIGSLPFVAKERCLQLVPAQMVQYILLNDDRFCAGVMNGTTVAHGDSGGGLTFPNRDRKHFLQGVVSVGMPDARTLSAFTNVTPFVRWMADKIQDEEIRAAAAIRLLPLEIPKEYTASDLEEEQRVAYFREDVGLNLHHLHWHSYYTYLGPRDQVEKDRRGELLYYMHAQLLARYNGERLSNSLPKVKHLNLREPIKEAYYPKLDNLVSSRVWPSRPPNVRLQDINRDGFKIDVEDLERWTARIYDAIAVGYVVNTTGGRLPLTEEGGANLLGNIIESSAVTPNRQLYGELMNQGHILISLAHDPENRFLESYGVMGDGAVALRDPVFYRWHAHVWDVMRAYKDTLPGYTAAQLSFPGVRVLGAEVRSEDHAKPNELLTHWQASDLELSRGLDFSPRRPIFARLTHLQHRPFAYHIRVESAADVPRDAYVRIFMAPKLDERGRAMHFRDQRHLMIEMDKFHTILKPGLNTLKRLSSESSVTIPFERTFRNLDANRPGGGRALTEFTFCGCGLPQHMLVPRGTEDGLPHQLFVMVTDFARDRVDQVLEGSCLDAPSLCGVFAGRYPDRRPMGFPFDRRPAGDRVDTLRSFLTPNMFVQRVMVRFRDAVEATVRNTTRFGTTKGTVKVTHGDPVPAFGTVHRDHLGVPTVGYA</sequence>
<comment type="cofactor">
    <cofactor evidence="1">
        <name>Cu(2+)</name>
        <dbReference type="ChEBI" id="CHEBI:29036"/>
    </cofactor>
</comment>
<dbReference type="GO" id="GO:0004252">
    <property type="term" value="F:serine-type endopeptidase activity"/>
    <property type="evidence" value="ECO:0007669"/>
    <property type="project" value="InterPro"/>
</dbReference>
<dbReference type="SUPFAM" id="SSF81296">
    <property type="entry name" value="E set domains"/>
    <property type="match status" value="1"/>
</dbReference>
<dbReference type="InterPro" id="IPR000896">
    <property type="entry name" value="Hemocyanin/hexamerin_mid_dom"/>
</dbReference>
<evidence type="ECO:0000256" key="3">
    <source>
        <dbReference type="ARBA" id="ARBA00009928"/>
    </source>
</evidence>
<dbReference type="PANTHER" id="PTHR11511:SF4">
    <property type="entry name" value="PHENOLOXIDASE 2-RELATED"/>
    <property type="match status" value="1"/>
</dbReference>
<name>A0A6J1RV71_FRAOC</name>
<dbReference type="SUPFAM" id="SSF48056">
    <property type="entry name" value="Di-copper centre-containing domain"/>
    <property type="match status" value="1"/>
</dbReference>
<dbReference type="Gene3D" id="2.10.70.10">
    <property type="entry name" value="Complement Module, domain 1"/>
    <property type="match status" value="1"/>
</dbReference>
<dbReference type="PROSITE" id="PS00134">
    <property type="entry name" value="TRYPSIN_HIS"/>
    <property type="match status" value="1"/>
</dbReference>
<dbReference type="PROSITE" id="PS51257">
    <property type="entry name" value="PROKAR_LIPOPROTEIN"/>
    <property type="match status" value="1"/>
</dbReference>
<dbReference type="Gene3D" id="1.10.1280.10">
    <property type="entry name" value="Di-copper center containing domain from catechol oxidase"/>
    <property type="match status" value="1"/>
</dbReference>
<evidence type="ECO:0000259" key="11">
    <source>
        <dbReference type="PROSITE" id="PS50240"/>
    </source>
</evidence>
<dbReference type="PROSITE" id="PS50240">
    <property type="entry name" value="TRYPSIN_DOM"/>
    <property type="match status" value="1"/>
</dbReference>
<dbReference type="OrthoDB" id="8186295at2759"/>
<dbReference type="InterPro" id="IPR037020">
    <property type="entry name" value="Hemocyanin_C_sf"/>
</dbReference>
<keyword evidence="4" id="KW-0964">Secreted</keyword>
<dbReference type="Gene3D" id="2.40.10.10">
    <property type="entry name" value="Trypsin-like serine proteases"/>
    <property type="match status" value="2"/>
</dbReference>
<evidence type="ECO:0000256" key="2">
    <source>
        <dbReference type="ARBA" id="ARBA00004613"/>
    </source>
</evidence>
<feature type="chain" id="PRO_5027094628" evidence="10">
    <location>
        <begin position="29"/>
        <end position="943"/>
    </location>
</feature>
<organism evidence="12 13">
    <name type="scientific">Frankliniella occidentalis</name>
    <name type="common">Western flower thrips</name>
    <name type="synonym">Euthrips occidentalis</name>
    <dbReference type="NCBI Taxonomy" id="133901"/>
    <lineage>
        <taxon>Eukaryota</taxon>
        <taxon>Metazoa</taxon>
        <taxon>Ecdysozoa</taxon>
        <taxon>Arthropoda</taxon>
        <taxon>Hexapoda</taxon>
        <taxon>Insecta</taxon>
        <taxon>Pterygota</taxon>
        <taxon>Neoptera</taxon>
        <taxon>Paraneoptera</taxon>
        <taxon>Thysanoptera</taxon>
        <taxon>Terebrantia</taxon>
        <taxon>Thripoidea</taxon>
        <taxon>Thripidae</taxon>
        <taxon>Frankliniella</taxon>
    </lineage>
</organism>
<dbReference type="InterPro" id="IPR001254">
    <property type="entry name" value="Trypsin_dom"/>
</dbReference>
<feature type="signal peptide" evidence="10">
    <location>
        <begin position="1"/>
        <end position="28"/>
    </location>
</feature>
<keyword evidence="9" id="KW-1015">Disulfide bond</keyword>
<dbReference type="InterPro" id="IPR005203">
    <property type="entry name" value="Hemocyanin_C"/>
</dbReference>
<comment type="subcellular location">
    <subcellularLocation>
        <location evidence="2">Secreted</location>
    </subcellularLocation>
</comment>
<keyword evidence="7" id="KW-0186">Copper</keyword>
<dbReference type="GO" id="GO:0006508">
    <property type="term" value="P:proteolysis"/>
    <property type="evidence" value="ECO:0007669"/>
    <property type="project" value="InterPro"/>
</dbReference>
<dbReference type="Pfam" id="PF00089">
    <property type="entry name" value="Trypsin"/>
    <property type="match status" value="1"/>
</dbReference>
<dbReference type="GO" id="GO:0004503">
    <property type="term" value="F:tyrosinase activity"/>
    <property type="evidence" value="ECO:0007669"/>
    <property type="project" value="UniProtKB-ARBA"/>
</dbReference>
<evidence type="ECO:0000256" key="9">
    <source>
        <dbReference type="ARBA" id="ARBA00023157"/>
    </source>
</evidence>
<evidence type="ECO:0000256" key="1">
    <source>
        <dbReference type="ARBA" id="ARBA00001973"/>
    </source>
</evidence>
<dbReference type="Pfam" id="PF00372">
    <property type="entry name" value="Hemocyanin_M"/>
    <property type="match status" value="1"/>
</dbReference>
<dbReference type="InterPro" id="IPR013788">
    <property type="entry name" value="Hemocyanin/hexamerin"/>
</dbReference>
<dbReference type="GO" id="GO:0005576">
    <property type="term" value="C:extracellular region"/>
    <property type="evidence" value="ECO:0007669"/>
    <property type="project" value="UniProtKB-SubCell"/>
</dbReference>
<dbReference type="InterPro" id="IPR000436">
    <property type="entry name" value="Sushi_SCR_CCP_dom"/>
</dbReference>
<dbReference type="GO" id="GO:0006582">
    <property type="term" value="P:melanin metabolic process"/>
    <property type="evidence" value="ECO:0007669"/>
    <property type="project" value="UniProtKB-ARBA"/>
</dbReference>
<evidence type="ECO:0000313" key="12">
    <source>
        <dbReference type="Proteomes" id="UP000504606"/>
    </source>
</evidence>
<feature type="domain" description="Peptidase S1" evidence="11">
    <location>
        <begin position="131"/>
        <end position="386"/>
    </location>
</feature>
<gene>
    <name evidence="13" type="primary">LOC113202629</name>
</gene>
<reference evidence="13" key="1">
    <citation type="submission" date="2025-08" db="UniProtKB">
        <authorList>
            <consortium name="RefSeq"/>
        </authorList>
    </citation>
    <scope>IDENTIFICATION</scope>
    <source>
        <tissue evidence="13">Whole organism</tissue>
    </source>
</reference>
<dbReference type="InterPro" id="IPR014756">
    <property type="entry name" value="Ig_E-set"/>
</dbReference>
<evidence type="ECO:0000256" key="6">
    <source>
        <dbReference type="ARBA" id="ARBA00023002"/>
    </source>
</evidence>
<keyword evidence="6" id="KW-0560">Oxidoreductase</keyword>
<dbReference type="PANTHER" id="PTHR11511">
    <property type="entry name" value="LARVAL STORAGE PROTEIN/PHENOLOXIDASE"/>
    <property type="match status" value="1"/>
</dbReference>
<dbReference type="RefSeq" id="XP_026272742.1">
    <property type="nucleotide sequence ID" value="XM_026416957.2"/>
</dbReference>
<evidence type="ECO:0000256" key="7">
    <source>
        <dbReference type="ARBA" id="ARBA00023008"/>
    </source>
</evidence>
<dbReference type="InterPro" id="IPR018114">
    <property type="entry name" value="TRYPSIN_HIS"/>
</dbReference>
<evidence type="ECO:0000256" key="10">
    <source>
        <dbReference type="SAM" id="SignalP"/>
    </source>
</evidence>
<proteinExistence type="inferred from homology"/>
<keyword evidence="10" id="KW-0732">Signal</keyword>
<dbReference type="InterPro" id="IPR008922">
    <property type="entry name" value="Di-copper_centre_dom_sf"/>
</dbReference>
<evidence type="ECO:0000256" key="5">
    <source>
        <dbReference type="ARBA" id="ARBA00022723"/>
    </source>
</evidence>
<dbReference type="FunFam" id="2.60.40.1520:FF:000001">
    <property type="entry name" value="Hemocyanin subunit 2"/>
    <property type="match status" value="1"/>
</dbReference>
<dbReference type="Pfam" id="PF03723">
    <property type="entry name" value="Hemocyanin_C"/>
    <property type="match status" value="1"/>
</dbReference>
<dbReference type="SUPFAM" id="SSF50494">
    <property type="entry name" value="Trypsin-like serine proteases"/>
    <property type="match status" value="1"/>
</dbReference>
<dbReference type="CDD" id="cd00033">
    <property type="entry name" value="CCP"/>
    <property type="match status" value="1"/>
</dbReference>
<dbReference type="Gene3D" id="2.60.40.1520">
    <property type="entry name" value="Hemocyanin, C-terminal domain"/>
    <property type="match status" value="1"/>
</dbReference>
<dbReference type="InterPro" id="IPR009003">
    <property type="entry name" value="Peptidase_S1_PA"/>
</dbReference>
<dbReference type="Proteomes" id="UP000504606">
    <property type="component" value="Unplaced"/>
</dbReference>
<dbReference type="KEGG" id="foc:113202629"/>
<dbReference type="GO" id="GO:0046872">
    <property type="term" value="F:metal ion binding"/>
    <property type="evidence" value="ECO:0007669"/>
    <property type="project" value="UniProtKB-KW"/>
</dbReference>
<comment type="similarity">
    <text evidence="3">Belongs to the tyrosinase family.</text>
</comment>
<dbReference type="SMART" id="SM00020">
    <property type="entry name" value="Tryp_SPc"/>
    <property type="match status" value="1"/>
</dbReference>
<keyword evidence="12" id="KW-1185">Reference proteome</keyword>
<dbReference type="CDD" id="cd00190">
    <property type="entry name" value="Tryp_SPc"/>
    <property type="match status" value="1"/>
</dbReference>